<keyword evidence="3" id="KW-1185">Reference proteome</keyword>
<comment type="caution">
    <text evidence="2">The sequence shown here is derived from an EMBL/GenBank/DDBJ whole genome shotgun (WGS) entry which is preliminary data.</text>
</comment>
<name>A0ABV7SQY8_9ACTN</name>
<sequence>MDEFGQLNLMPHPGRLSAERGGRHKDLDREPRRQPGRPTTATAGLHLFAALDLARDKLYGHIEPLKRRTQFLEFCRYLRTRYPPTVRIAIICDNFSPHLTTKKCQVVGTWAAANNVEIACTPTTPPG</sequence>
<dbReference type="RefSeq" id="WP_310773300.1">
    <property type="nucleotide sequence ID" value="NZ_JBHRWR010000043.1"/>
</dbReference>
<dbReference type="Proteomes" id="UP001595701">
    <property type="component" value="Unassembled WGS sequence"/>
</dbReference>
<accession>A0ABV7SQY8</accession>
<evidence type="ECO:0000313" key="3">
    <source>
        <dbReference type="Proteomes" id="UP001595701"/>
    </source>
</evidence>
<protein>
    <recommendedName>
        <fullName evidence="4">Transposase</fullName>
    </recommendedName>
</protein>
<evidence type="ECO:0008006" key="4">
    <source>
        <dbReference type="Google" id="ProtNLM"/>
    </source>
</evidence>
<dbReference type="EMBL" id="JBHRWR010000043">
    <property type="protein sequence ID" value="MFC3578112.1"/>
    <property type="molecule type" value="Genomic_DNA"/>
</dbReference>
<gene>
    <name evidence="2" type="ORF">ACFOZ0_33630</name>
</gene>
<evidence type="ECO:0000256" key="1">
    <source>
        <dbReference type="SAM" id="MobiDB-lite"/>
    </source>
</evidence>
<evidence type="ECO:0000313" key="2">
    <source>
        <dbReference type="EMBL" id="MFC3578112.1"/>
    </source>
</evidence>
<proteinExistence type="predicted"/>
<organism evidence="2 3">
    <name type="scientific">Streptomyces yaanensis</name>
    <dbReference type="NCBI Taxonomy" id="1142239"/>
    <lineage>
        <taxon>Bacteria</taxon>
        <taxon>Bacillati</taxon>
        <taxon>Actinomycetota</taxon>
        <taxon>Actinomycetes</taxon>
        <taxon>Kitasatosporales</taxon>
        <taxon>Streptomycetaceae</taxon>
        <taxon>Streptomyces</taxon>
    </lineage>
</organism>
<feature type="compositionally biased region" description="Basic and acidic residues" evidence="1">
    <location>
        <begin position="17"/>
        <end position="33"/>
    </location>
</feature>
<feature type="region of interest" description="Disordered" evidence="1">
    <location>
        <begin position="10"/>
        <end position="41"/>
    </location>
</feature>
<reference evidence="3" key="1">
    <citation type="journal article" date="2019" name="Int. J. Syst. Evol. Microbiol.">
        <title>The Global Catalogue of Microorganisms (GCM) 10K type strain sequencing project: providing services to taxonomists for standard genome sequencing and annotation.</title>
        <authorList>
            <consortium name="The Broad Institute Genomics Platform"/>
            <consortium name="The Broad Institute Genome Sequencing Center for Infectious Disease"/>
            <person name="Wu L."/>
            <person name="Ma J."/>
        </authorList>
    </citation>
    <scope>NUCLEOTIDE SEQUENCE [LARGE SCALE GENOMIC DNA]</scope>
    <source>
        <strain evidence="3">CGMCC 4.7035</strain>
    </source>
</reference>